<gene>
    <name evidence="2" type="ORF">IAD28_00475</name>
</gene>
<evidence type="ECO:0000313" key="2">
    <source>
        <dbReference type="EMBL" id="HIV10161.1"/>
    </source>
</evidence>
<reference evidence="2" key="2">
    <citation type="journal article" date="2021" name="PeerJ">
        <title>Extensive microbial diversity within the chicken gut microbiome revealed by metagenomics and culture.</title>
        <authorList>
            <person name="Gilroy R."/>
            <person name="Ravi A."/>
            <person name="Getino M."/>
            <person name="Pursley I."/>
            <person name="Horton D.L."/>
            <person name="Alikhan N.F."/>
            <person name="Baker D."/>
            <person name="Gharbi K."/>
            <person name="Hall N."/>
            <person name="Watson M."/>
            <person name="Adriaenssens E.M."/>
            <person name="Foster-Nyarko E."/>
            <person name="Jarju S."/>
            <person name="Secka A."/>
            <person name="Antonio M."/>
            <person name="Oren A."/>
            <person name="Chaudhuri R.R."/>
            <person name="La Ragione R."/>
            <person name="Hildebrand F."/>
            <person name="Pallen M.J."/>
        </authorList>
    </citation>
    <scope>NUCLEOTIDE SEQUENCE</scope>
    <source>
        <strain evidence="2">1370</strain>
    </source>
</reference>
<feature type="region of interest" description="Disordered" evidence="1">
    <location>
        <begin position="198"/>
        <end position="229"/>
    </location>
</feature>
<proteinExistence type="predicted"/>
<dbReference type="EMBL" id="DVOL01000006">
    <property type="protein sequence ID" value="HIV10161.1"/>
    <property type="molecule type" value="Genomic_DNA"/>
</dbReference>
<dbReference type="PROSITE" id="PS51257">
    <property type="entry name" value="PROKAR_LIPOPROTEIN"/>
    <property type="match status" value="1"/>
</dbReference>
<dbReference type="AlphaFoldDB" id="A0A9D1NQ25"/>
<accession>A0A9D1NQ25</accession>
<evidence type="ECO:0000313" key="3">
    <source>
        <dbReference type="Proteomes" id="UP000823960"/>
    </source>
</evidence>
<dbReference type="Proteomes" id="UP000823960">
    <property type="component" value="Unassembled WGS sequence"/>
</dbReference>
<sequence>MKRLAAILLTVALILTGCGDTYFSSGYSDGAWRKDFASEDGSGSRENQPEDFSLEQSYAVSGQDHGASSTKTEITAASEAVSSSEAIISSEAVTSSTVTTVTAFSSEPRKSLIKVPASSYSCEGMHYLDVKKLFEDAGFTDISVFGYEASLADGDNSYETVILVSVNDQPIFESDSEFEPDAAVIIYYSAVPSETEPSVKATEAVDTKSEHDVSKDKGEDGAKVTVPESEEDKGDLVWVPVNGGTKYHSKKSCSNMKDPIQVSIETAIKNGYTACKRCH</sequence>
<evidence type="ECO:0000256" key="1">
    <source>
        <dbReference type="SAM" id="MobiDB-lite"/>
    </source>
</evidence>
<name>A0A9D1NQ25_9FIRM</name>
<feature type="compositionally biased region" description="Basic and acidic residues" evidence="1">
    <location>
        <begin position="203"/>
        <end position="222"/>
    </location>
</feature>
<organism evidence="2 3">
    <name type="scientific">Candidatus Faeciplasma avium</name>
    <dbReference type="NCBI Taxonomy" id="2840798"/>
    <lineage>
        <taxon>Bacteria</taxon>
        <taxon>Bacillati</taxon>
        <taxon>Bacillota</taxon>
        <taxon>Clostridia</taxon>
        <taxon>Eubacteriales</taxon>
        <taxon>Oscillospiraceae</taxon>
        <taxon>Oscillospiraceae incertae sedis</taxon>
        <taxon>Candidatus Faeciplasma</taxon>
    </lineage>
</organism>
<comment type="caution">
    <text evidence="2">The sequence shown here is derived from an EMBL/GenBank/DDBJ whole genome shotgun (WGS) entry which is preliminary data.</text>
</comment>
<reference evidence="2" key="1">
    <citation type="submission" date="2020-10" db="EMBL/GenBank/DDBJ databases">
        <authorList>
            <person name="Gilroy R."/>
        </authorList>
    </citation>
    <scope>NUCLEOTIDE SEQUENCE</scope>
    <source>
        <strain evidence="2">1370</strain>
    </source>
</reference>
<protein>
    <submittedName>
        <fullName evidence="2">Uncharacterized protein</fullName>
    </submittedName>
</protein>